<dbReference type="EMBL" id="BDRX01000026">
    <property type="protein sequence ID" value="GBF91649.1"/>
    <property type="molecule type" value="Genomic_DNA"/>
</dbReference>
<dbReference type="InParanoid" id="A0A2V0NWE1"/>
<feature type="compositionally biased region" description="Low complexity" evidence="1">
    <location>
        <begin position="16"/>
        <end position="34"/>
    </location>
</feature>
<evidence type="ECO:0000313" key="3">
    <source>
        <dbReference type="Proteomes" id="UP000247498"/>
    </source>
</evidence>
<proteinExistence type="predicted"/>
<gene>
    <name evidence="2" type="ORF">Rsub_03953</name>
</gene>
<name>A0A2V0NWE1_9CHLO</name>
<dbReference type="OrthoDB" id="565618at2759"/>
<reference evidence="2 3" key="1">
    <citation type="journal article" date="2018" name="Sci. Rep.">
        <title>Raphidocelis subcapitata (=Pseudokirchneriella subcapitata) provides an insight into genome evolution and environmental adaptations in the Sphaeropleales.</title>
        <authorList>
            <person name="Suzuki S."/>
            <person name="Yamaguchi H."/>
            <person name="Nakajima N."/>
            <person name="Kawachi M."/>
        </authorList>
    </citation>
    <scope>NUCLEOTIDE SEQUENCE [LARGE SCALE GENOMIC DNA]</scope>
    <source>
        <strain evidence="2 3">NIES-35</strain>
    </source>
</reference>
<sequence>MLSAARSGKLYRQEQRQQQQRPPGGPPARRAPAAPERHGNRAPRRCAPGRLPPIAAAAAAAGADGGGAGASAPPVDAWDVIEWREAPARGGRLRLGLVAEVRGGVVLVEPLVEEEEGIWAHDGAAGEAPQPVEAADVLRVVEFDLQSRQDRVGPGNPHGEHAHDVFIPLVQLSDGVFRSPEGR</sequence>
<feature type="region of interest" description="Disordered" evidence="1">
    <location>
        <begin position="1"/>
        <end position="75"/>
    </location>
</feature>
<comment type="caution">
    <text evidence="2">The sequence shown here is derived from an EMBL/GenBank/DDBJ whole genome shotgun (WGS) entry which is preliminary data.</text>
</comment>
<organism evidence="2 3">
    <name type="scientific">Raphidocelis subcapitata</name>
    <dbReference type="NCBI Taxonomy" id="307507"/>
    <lineage>
        <taxon>Eukaryota</taxon>
        <taxon>Viridiplantae</taxon>
        <taxon>Chlorophyta</taxon>
        <taxon>core chlorophytes</taxon>
        <taxon>Chlorophyceae</taxon>
        <taxon>CS clade</taxon>
        <taxon>Sphaeropleales</taxon>
        <taxon>Selenastraceae</taxon>
        <taxon>Raphidocelis</taxon>
    </lineage>
</organism>
<feature type="compositionally biased region" description="Low complexity" evidence="1">
    <location>
        <begin position="48"/>
        <end position="62"/>
    </location>
</feature>
<dbReference type="Proteomes" id="UP000247498">
    <property type="component" value="Unassembled WGS sequence"/>
</dbReference>
<evidence type="ECO:0000256" key="1">
    <source>
        <dbReference type="SAM" id="MobiDB-lite"/>
    </source>
</evidence>
<protein>
    <submittedName>
        <fullName evidence="2">Uncharacterized protein</fullName>
    </submittedName>
</protein>
<dbReference type="AlphaFoldDB" id="A0A2V0NWE1"/>
<evidence type="ECO:0000313" key="2">
    <source>
        <dbReference type="EMBL" id="GBF91649.1"/>
    </source>
</evidence>
<keyword evidence="3" id="KW-1185">Reference proteome</keyword>
<accession>A0A2V0NWE1</accession>